<dbReference type="Pfam" id="PF19776">
    <property type="entry name" value="DUF6262"/>
    <property type="match status" value="1"/>
</dbReference>
<protein>
    <submittedName>
        <fullName evidence="2">DUF6262 family protein</fullName>
    </submittedName>
</protein>
<feature type="compositionally biased region" description="Low complexity" evidence="1">
    <location>
        <begin position="1"/>
        <end position="11"/>
    </location>
</feature>
<evidence type="ECO:0000313" key="2">
    <source>
        <dbReference type="EMBL" id="UXY17375.1"/>
    </source>
</evidence>
<dbReference type="EMBL" id="CP106793">
    <property type="protein sequence ID" value="UXY17375.1"/>
    <property type="molecule type" value="Genomic_DNA"/>
</dbReference>
<keyword evidence="3" id="KW-1185">Reference proteome</keyword>
<proteinExistence type="predicted"/>
<dbReference type="Proteomes" id="UP001061298">
    <property type="component" value="Chromosome"/>
</dbReference>
<evidence type="ECO:0000313" key="3">
    <source>
        <dbReference type="Proteomes" id="UP001061298"/>
    </source>
</evidence>
<accession>A0ABY6DSN3</accession>
<feature type="region of interest" description="Disordered" evidence="1">
    <location>
        <begin position="67"/>
        <end position="89"/>
    </location>
</feature>
<dbReference type="InterPro" id="IPR046229">
    <property type="entry name" value="TnpC-like"/>
</dbReference>
<dbReference type="RefSeq" id="WP_263227227.1">
    <property type="nucleotide sequence ID" value="NZ_CP106793.1"/>
</dbReference>
<feature type="compositionally biased region" description="Basic and acidic residues" evidence="1">
    <location>
        <begin position="12"/>
        <end position="22"/>
    </location>
</feature>
<name>A0ABY6DSN3_9ACTN</name>
<sequence>MNPSTEALATAARERRERAESAVEKALREARKARTPVSVTSIAKAAGVSTDFIYRHPVLRPQVEALRRARRDNDPTGATGHPDAEAAASTLVRRLTQQLATERRKHREEVTQLRTALETAHGDLLALRRQLADRQ</sequence>
<reference evidence="2" key="1">
    <citation type="submission" date="2022-10" db="EMBL/GenBank/DDBJ databases">
        <authorList>
            <person name="Mo P."/>
        </authorList>
    </citation>
    <scope>NUCLEOTIDE SEQUENCE</scope>
    <source>
        <strain evidence="2">HUAS 13-4</strain>
    </source>
</reference>
<feature type="region of interest" description="Disordered" evidence="1">
    <location>
        <begin position="1"/>
        <end position="22"/>
    </location>
</feature>
<gene>
    <name evidence="2" type="ORF">N8I84_00160</name>
</gene>
<organism evidence="2 3">
    <name type="scientific">Streptomyces cynarae</name>
    <dbReference type="NCBI Taxonomy" id="2981134"/>
    <lineage>
        <taxon>Bacteria</taxon>
        <taxon>Bacillati</taxon>
        <taxon>Actinomycetota</taxon>
        <taxon>Actinomycetes</taxon>
        <taxon>Kitasatosporales</taxon>
        <taxon>Streptomycetaceae</taxon>
        <taxon>Streptomyces</taxon>
    </lineage>
</organism>
<evidence type="ECO:0000256" key="1">
    <source>
        <dbReference type="SAM" id="MobiDB-lite"/>
    </source>
</evidence>